<dbReference type="AlphaFoldDB" id="A0A8T0PZM4"/>
<comment type="caution">
    <text evidence="2">The sequence shown here is derived from an EMBL/GenBank/DDBJ whole genome shotgun (WGS) entry which is preliminary data.</text>
</comment>
<gene>
    <name evidence="2" type="ORF">PVAP13_7NG136900</name>
</gene>
<dbReference type="Proteomes" id="UP000823388">
    <property type="component" value="Chromosome 7N"/>
</dbReference>
<reference evidence="2" key="1">
    <citation type="submission" date="2020-05" db="EMBL/GenBank/DDBJ databases">
        <title>WGS assembly of Panicum virgatum.</title>
        <authorList>
            <person name="Lovell J.T."/>
            <person name="Jenkins J."/>
            <person name="Shu S."/>
            <person name="Juenger T.E."/>
            <person name="Schmutz J."/>
        </authorList>
    </citation>
    <scope>NUCLEOTIDE SEQUENCE</scope>
    <source>
        <strain evidence="2">AP13</strain>
    </source>
</reference>
<dbReference type="EMBL" id="CM029050">
    <property type="protein sequence ID" value="KAG2565799.1"/>
    <property type="molecule type" value="Genomic_DNA"/>
</dbReference>
<proteinExistence type="predicted"/>
<protein>
    <submittedName>
        <fullName evidence="2">Uncharacterized protein</fullName>
    </submittedName>
</protein>
<keyword evidence="3" id="KW-1185">Reference proteome</keyword>
<accession>A0A8T0PZM4</accession>
<sequence length="37" mass="4019">MLDPVLLQPQVQGSGSIRPSPQLSIRGRLSDPYTHSS</sequence>
<evidence type="ECO:0000313" key="2">
    <source>
        <dbReference type="EMBL" id="KAG2565799.1"/>
    </source>
</evidence>
<organism evidence="2 3">
    <name type="scientific">Panicum virgatum</name>
    <name type="common">Blackwell switchgrass</name>
    <dbReference type="NCBI Taxonomy" id="38727"/>
    <lineage>
        <taxon>Eukaryota</taxon>
        <taxon>Viridiplantae</taxon>
        <taxon>Streptophyta</taxon>
        <taxon>Embryophyta</taxon>
        <taxon>Tracheophyta</taxon>
        <taxon>Spermatophyta</taxon>
        <taxon>Magnoliopsida</taxon>
        <taxon>Liliopsida</taxon>
        <taxon>Poales</taxon>
        <taxon>Poaceae</taxon>
        <taxon>PACMAD clade</taxon>
        <taxon>Panicoideae</taxon>
        <taxon>Panicodae</taxon>
        <taxon>Paniceae</taxon>
        <taxon>Panicinae</taxon>
        <taxon>Panicum</taxon>
        <taxon>Panicum sect. Hiantes</taxon>
    </lineage>
</organism>
<feature type="compositionally biased region" description="Polar residues" evidence="1">
    <location>
        <begin position="9"/>
        <end position="23"/>
    </location>
</feature>
<name>A0A8T0PZM4_PANVG</name>
<evidence type="ECO:0000313" key="3">
    <source>
        <dbReference type="Proteomes" id="UP000823388"/>
    </source>
</evidence>
<evidence type="ECO:0000256" key="1">
    <source>
        <dbReference type="SAM" id="MobiDB-lite"/>
    </source>
</evidence>
<feature type="region of interest" description="Disordered" evidence="1">
    <location>
        <begin position="1"/>
        <end position="37"/>
    </location>
</feature>